<proteinExistence type="predicted"/>
<dbReference type="EMBL" id="CAJVRL010000049">
    <property type="protein sequence ID" value="CAG8953246.1"/>
    <property type="molecule type" value="Genomic_DNA"/>
</dbReference>
<gene>
    <name evidence="1" type="ORF">HYFRA_00003449</name>
</gene>
<dbReference type="Pfam" id="PF19086">
    <property type="entry name" value="Terpene_syn_C_2"/>
    <property type="match status" value="1"/>
</dbReference>
<dbReference type="Gene3D" id="1.10.600.10">
    <property type="entry name" value="Farnesyl Diphosphate Synthase"/>
    <property type="match status" value="1"/>
</dbReference>
<reference evidence="1" key="1">
    <citation type="submission" date="2021-07" db="EMBL/GenBank/DDBJ databases">
        <authorList>
            <person name="Durling M."/>
        </authorList>
    </citation>
    <scope>NUCLEOTIDE SEQUENCE</scope>
</reference>
<organism evidence="1 2">
    <name type="scientific">Hymenoscyphus fraxineus</name>
    <dbReference type="NCBI Taxonomy" id="746836"/>
    <lineage>
        <taxon>Eukaryota</taxon>
        <taxon>Fungi</taxon>
        <taxon>Dikarya</taxon>
        <taxon>Ascomycota</taxon>
        <taxon>Pezizomycotina</taxon>
        <taxon>Leotiomycetes</taxon>
        <taxon>Helotiales</taxon>
        <taxon>Helotiaceae</taxon>
        <taxon>Hymenoscyphus</taxon>
    </lineage>
</organism>
<dbReference type="OrthoDB" id="3587196at2759"/>
<comment type="caution">
    <text evidence="1">The sequence shown here is derived from an EMBL/GenBank/DDBJ whole genome shotgun (WGS) entry which is preliminary data.</text>
</comment>
<evidence type="ECO:0000313" key="1">
    <source>
        <dbReference type="EMBL" id="CAG8953246.1"/>
    </source>
</evidence>
<dbReference type="InterPro" id="IPR008949">
    <property type="entry name" value="Isoprenoid_synthase_dom_sf"/>
</dbReference>
<protein>
    <submittedName>
        <fullName evidence="1">Uncharacterized protein</fullName>
    </submittedName>
</protein>
<keyword evidence="2" id="KW-1185">Reference proteome</keyword>
<dbReference type="AlphaFoldDB" id="A0A9N9KTD6"/>
<dbReference type="SUPFAM" id="SSF48576">
    <property type="entry name" value="Terpenoid synthases"/>
    <property type="match status" value="1"/>
</dbReference>
<sequence length="599" mass="66766">MTSMASVHEPELSSNQDEIPSSLYLRIDLPSTQTTESKAPRSVEVVYSIPVGCDTMKFPDEDVRYHYVLTKVAYVCKPSPKNEEVVEIKDVKPLSLPLAVQYPTKQLQKHWGPSELELDYTALRVIRLETSPSLYPGPRAFVDPESIQAIVCHHAGMSYCQLEQAANTWTSFPAVTHNVYVGLLDEEFGLVLPASFNGTEEKIREQLNGAGANVNGATSTKVPRSDFEASAFMAFMPTWAHKIIKKANPEDLARRMLPEEVLPPGARFVLACFWAFLCAIDDITEDGACSDCIDTCIESFASATTLQELSLKIKNIWSRSEAENPKLKDTKIVITAFHHAVCSTQLFPENPNENEEWKLHFWHEVGVVVKALQDEKPLHGKRFAMSEWIRLRILTISARPFMVVARAGLGLPTSLPNTYRVSSRISQMEVLTQSILGLQNDLLGWQKDHVEGNPMCCVEILIHDGMGLKEAFAETLGAHNELVRALLAFAELGGTLNGASDGWTTYVKVLVSFCNAMAVWMMVSKRYCHRDNALPVKGIEVAKVDPIEEKPVDVVDIDTGFVDEKSEDVVHEILNDLIDEVETKSNEIIKTTEVFDDIS</sequence>
<name>A0A9N9KTD6_9HELO</name>
<dbReference type="Proteomes" id="UP000696280">
    <property type="component" value="Unassembled WGS sequence"/>
</dbReference>
<accession>A0A9N9KTD6</accession>
<evidence type="ECO:0000313" key="2">
    <source>
        <dbReference type="Proteomes" id="UP000696280"/>
    </source>
</evidence>